<organism evidence="1 2">
    <name type="scientific">Glarea lozoyensis (strain ATCC 74030 / MF5533)</name>
    <dbReference type="NCBI Taxonomy" id="1104152"/>
    <lineage>
        <taxon>Eukaryota</taxon>
        <taxon>Fungi</taxon>
        <taxon>Dikarya</taxon>
        <taxon>Ascomycota</taxon>
        <taxon>Pezizomycotina</taxon>
        <taxon>Leotiomycetes</taxon>
        <taxon>Helotiales</taxon>
        <taxon>Helotiaceae</taxon>
        <taxon>Glarea</taxon>
    </lineage>
</organism>
<evidence type="ECO:0000313" key="2">
    <source>
        <dbReference type="Proteomes" id="UP000005446"/>
    </source>
</evidence>
<proteinExistence type="predicted"/>
<protein>
    <submittedName>
        <fullName evidence="1">Uncharacterized protein</fullName>
    </submittedName>
</protein>
<sequence length="116" mass="12778">MLDISNIAALPAALTDIWKNYPDIDALSDSQVKVLELAPPYVDTPLNNGFRDKLIEKQGGPEKAMKPMPLKEYMDAAIAKIESGERKEIAVGFAEMGVNAWRGAFQPMLDRMGNRG</sequence>
<dbReference type="EMBL" id="AGUE01000101">
    <property type="protein sequence ID" value="EHK99974.1"/>
    <property type="molecule type" value="Genomic_DNA"/>
</dbReference>
<reference evidence="1 2" key="1">
    <citation type="journal article" date="2012" name="Eukaryot. Cell">
        <title>Genome sequence of the fungus Glarea lozoyensis: the first genome sequence of a species from the Helotiaceae family.</title>
        <authorList>
            <person name="Youssar L."/>
            <person name="Gruening B.A."/>
            <person name="Erxleben A."/>
            <person name="Guenther S."/>
            <person name="Huettel W."/>
        </authorList>
    </citation>
    <scope>NUCLEOTIDE SEQUENCE [LARGE SCALE GENOMIC DNA]</scope>
    <source>
        <strain evidence="2">ATCC 74030 / MF5533</strain>
    </source>
</reference>
<dbReference type="AlphaFoldDB" id="H0EN54"/>
<keyword evidence="2" id="KW-1185">Reference proteome</keyword>
<accession>H0EN54</accession>
<comment type="caution">
    <text evidence="1">The sequence shown here is derived from an EMBL/GenBank/DDBJ whole genome shotgun (WGS) entry which is preliminary data.</text>
</comment>
<dbReference type="HOGENOM" id="CLU_2097120_0_0_1"/>
<gene>
    <name evidence="1" type="ORF">M7I_4057</name>
</gene>
<evidence type="ECO:0000313" key="1">
    <source>
        <dbReference type="EMBL" id="EHK99974.1"/>
    </source>
</evidence>
<dbReference type="OrthoDB" id="37659at2759"/>
<dbReference type="Proteomes" id="UP000005446">
    <property type="component" value="Unassembled WGS sequence"/>
</dbReference>
<name>H0EN54_GLAL7</name>
<dbReference type="InParanoid" id="H0EN54"/>